<dbReference type="Pfam" id="PF00037">
    <property type="entry name" value="Fer4"/>
    <property type="match status" value="1"/>
</dbReference>
<evidence type="ECO:0000313" key="2">
    <source>
        <dbReference type="EMBL" id="GAG29100.1"/>
    </source>
</evidence>
<protein>
    <recommendedName>
        <fullName evidence="1">4Fe-4S ferredoxin-type domain-containing protein</fullName>
    </recommendedName>
</protein>
<dbReference type="AlphaFoldDB" id="X0WEM0"/>
<sequence length="42" mass="4471">CVDACAQGAMSLGEEKAEVDEELCILCGYCAAECPKFAMRVI</sequence>
<dbReference type="InterPro" id="IPR017900">
    <property type="entry name" value="4Fe4S_Fe_S_CS"/>
</dbReference>
<dbReference type="InterPro" id="IPR017896">
    <property type="entry name" value="4Fe4S_Fe-S-bd"/>
</dbReference>
<comment type="caution">
    <text evidence="2">The sequence shown here is derived from an EMBL/GenBank/DDBJ whole genome shotgun (WGS) entry which is preliminary data.</text>
</comment>
<evidence type="ECO:0000259" key="1">
    <source>
        <dbReference type="PROSITE" id="PS51379"/>
    </source>
</evidence>
<reference evidence="2" key="1">
    <citation type="journal article" date="2014" name="Front. Microbiol.">
        <title>High frequency of phylogenetically diverse reductive dehalogenase-homologous genes in deep subseafloor sedimentary metagenomes.</title>
        <authorList>
            <person name="Kawai M."/>
            <person name="Futagami T."/>
            <person name="Toyoda A."/>
            <person name="Takaki Y."/>
            <person name="Nishi S."/>
            <person name="Hori S."/>
            <person name="Arai W."/>
            <person name="Tsubouchi T."/>
            <person name="Morono Y."/>
            <person name="Uchiyama I."/>
            <person name="Ito T."/>
            <person name="Fujiyama A."/>
            <person name="Inagaki F."/>
            <person name="Takami H."/>
        </authorList>
    </citation>
    <scope>NUCLEOTIDE SEQUENCE</scope>
    <source>
        <strain evidence="2">Expedition CK06-06</strain>
    </source>
</reference>
<proteinExistence type="predicted"/>
<dbReference type="SUPFAM" id="SSF54862">
    <property type="entry name" value="4Fe-4S ferredoxins"/>
    <property type="match status" value="1"/>
</dbReference>
<dbReference type="PROSITE" id="PS51379">
    <property type="entry name" value="4FE4S_FER_2"/>
    <property type="match status" value="1"/>
</dbReference>
<gene>
    <name evidence="2" type="ORF">S01H1_69809</name>
</gene>
<dbReference type="PROSITE" id="PS00198">
    <property type="entry name" value="4FE4S_FER_1"/>
    <property type="match status" value="1"/>
</dbReference>
<feature type="domain" description="4Fe-4S ferredoxin-type" evidence="1">
    <location>
        <begin position="15"/>
        <end position="42"/>
    </location>
</feature>
<dbReference type="Gene3D" id="3.30.70.20">
    <property type="match status" value="1"/>
</dbReference>
<dbReference type="EMBL" id="BARS01046369">
    <property type="protein sequence ID" value="GAG29100.1"/>
    <property type="molecule type" value="Genomic_DNA"/>
</dbReference>
<organism evidence="2">
    <name type="scientific">marine sediment metagenome</name>
    <dbReference type="NCBI Taxonomy" id="412755"/>
    <lineage>
        <taxon>unclassified sequences</taxon>
        <taxon>metagenomes</taxon>
        <taxon>ecological metagenomes</taxon>
    </lineage>
</organism>
<accession>X0WEM0</accession>
<name>X0WEM0_9ZZZZ</name>
<feature type="non-terminal residue" evidence="2">
    <location>
        <position position="1"/>
    </location>
</feature>